<dbReference type="Gene3D" id="3.30.370.10">
    <property type="entry name" value="Barstar-like"/>
    <property type="match status" value="1"/>
</dbReference>
<evidence type="ECO:0000313" key="5">
    <source>
        <dbReference type="Proteomes" id="UP000622317"/>
    </source>
</evidence>
<evidence type="ECO:0000313" key="4">
    <source>
        <dbReference type="EMBL" id="MBD5779657.1"/>
    </source>
</evidence>
<proteinExistence type="inferred from homology"/>
<evidence type="ECO:0000256" key="2">
    <source>
        <dbReference type="SAM" id="MobiDB-lite"/>
    </source>
</evidence>
<dbReference type="InterPro" id="IPR000468">
    <property type="entry name" value="Barstar"/>
</dbReference>
<dbReference type="Proteomes" id="UP000622317">
    <property type="component" value="Unassembled WGS sequence"/>
</dbReference>
<protein>
    <submittedName>
        <fullName evidence="4">Barstar family protein</fullName>
    </submittedName>
</protein>
<comment type="similarity">
    <text evidence="1">Belongs to the barstar family.</text>
</comment>
<feature type="region of interest" description="Disordered" evidence="2">
    <location>
        <begin position="54"/>
        <end position="88"/>
    </location>
</feature>
<dbReference type="AlphaFoldDB" id="A0A927F720"/>
<accession>A0A927F720</accession>
<dbReference type="Pfam" id="PF01337">
    <property type="entry name" value="Barstar"/>
    <property type="match status" value="1"/>
</dbReference>
<feature type="compositionally biased region" description="Basic residues" evidence="2">
    <location>
        <begin position="78"/>
        <end position="88"/>
    </location>
</feature>
<feature type="domain" description="Barstar (barnase inhibitor)" evidence="3">
    <location>
        <begin position="8"/>
        <end position="47"/>
    </location>
</feature>
<dbReference type="InterPro" id="IPR035905">
    <property type="entry name" value="Barstar-like_sf"/>
</dbReference>
<dbReference type="EMBL" id="JACYFG010000012">
    <property type="protein sequence ID" value="MBD5779657.1"/>
    <property type="molecule type" value="Genomic_DNA"/>
</dbReference>
<gene>
    <name evidence="4" type="ORF">IEN85_09135</name>
</gene>
<keyword evidence="5" id="KW-1185">Reference proteome</keyword>
<reference evidence="4" key="1">
    <citation type="submission" date="2020-09" db="EMBL/GenBank/DDBJ databases">
        <title>Pelagicoccus enzymogenes sp. nov. with an EPS production, isolated from marine sediment.</title>
        <authorList>
            <person name="Feng X."/>
        </authorList>
    </citation>
    <scope>NUCLEOTIDE SEQUENCE</scope>
    <source>
        <strain evidence="4">NFK12</strain>
    </source>
</reference>
<name>A0A927F720_9BACT</name>
<dbReference type="SUPFAM" id="SSF52038">
    <property type="entry name" value="Barstar-related"/>
    <property type="match status" value="1"/>
</dbReference>
<evidence type="ECO:0000259" key="3">
    <source>
        <dbReference type="Pfam" id="PF01337"/>
    </source>
</evidence>
<sequence>MKEDKPPLIEIDWNQISTVDEFYDTVLPQSEAPSWHGRNLNALNDSWVTGGINRGGPPYNFRIQKKNYRKGRNERNRNCGRRNSQRIS</sequence>
<comment type="caution">
    <text evidence="4">The sequence shown here is derived from an EMBL/GenBank/DDBJ whole genome shotgun (WGS) entry which is preliminary data.</text>
</comment>
<organism evidence="4 5">
    <name type="scientific">Pelagicoccus enzymogenes</name>
    <dbReference type="NCBI Taxonomy" id="2773457"/>
    <lineage>
        <taxon>Bacteria</taxon>
        <taxon>Pseudomonadati</taxon>
        <taxon>Verrucomicrobiota</taxon>
        <taxon>Opitutia</taxon>
        <taxon>Puniceicoccales</taxon>
        <taxon>Pelagicoccaceae</taxon>
        <taxon>Pelagicoccus</taxon>
    </lineage>
</organism>
<evidence type="ECO:0000256" key="1">
    <source>
        <dbReference type="ARBA" id="ARBA00006845"/>
    </source>
</evidence>